<dbReference type="EMBL" id="KB526692">
    <property type="protein sequence ID" value="EMP36040.1"/>
    <property type="molecule type" value="Genomic_DNA"/>
</dbReference>
<feature type="compositionally biased region" description="Polar residues" evidence="1">
    <location>
        <begin position="10"/>
        <end position="22"/>
    </location>
</feature>
<keyword evidence="3" id="KW-1185">Reference proteome</keyword>
<gene>
    <name evidence="2" type="ORF">UY3_06774</name>
</gene>
<feature type="region of interest" description="Disordered" evidence="1">
    <location>
        <begin position="1"/>
        <end position="22"/>
    </location>
</feature>
<dbReference type="AlphaFoldDB" id="M7BJZ0"/>
<reference evidence="3" key="1">
    <citation type="journal article" date="2013" name="Nat. Genet.">
        <title>The draft genomes of soft-shell turtle and green sea turtle yield insights into the development and evolution of the turtle-specific body plan.</title>
        <authorList>
            <person name="Wang Z."/>
            <person name="Pascual-Anaya J."/>
            <person name="Zadissa A."/>
            <person name="Li W."/>
            <person name="Niimura Y."/>
            <person name="Huang Z."/>
            <person name="Li C."/>
            <person name="White S."/>
            <person name="Xiong Z."/>
            <person name="Fang D."/>
            <person name="Wang B."/>
            <person name="Ming Y."/>
            <person name="Chen Y."/>
            <person name="Zheng Y."/>
            <person name="Kuraku S."/>
            <person name="Pignatelli M."/>
            <person name="Herrero J."/>
            <person name="Beal K."/>
            <person name="Nozawa M."/>
            <person name="Li Q."/>
            <person name="Wang J."/>
            <person name="Zhang H."/>
            <person name="Yu L."/>
            <person name="Shigenobu S."/>
            <person name="Wang J."/>
            <person name="Liu J."/>
            <person name="Flicek P."/>
            <person name="Searle S."/>
            <person name="Wang J."/>
            <person name="Kuratani S."/>
            <person name="Yin Y."/>
            <person name="Aken B."/>
            <person name="Zhang G."/>
            <person name="Irie N."/>
        </authorList>
    </citation>
    <scope>NUCLEOTIDE SEQUENCE [LARGE SCALE GENOMIC DNA]</scope>
</reference>
<name>M7BJZ0_CHEMY</name>
<proteinExistence type="predicted"/>
<evidence type="ECO:0000313" key="2">
    <source>
        <dbReference type="EMBL" id="EMP36040.1"/>
    </source>
</evidence>
<organism evidence="2 3">
    <name type="scientific">Chelonia mydas</name>
    <name type="common">Green sea-turtle</name>
    <name type="synonym">Chelonia agassizi</name>
    <dbReference type="NCBI Taxonomy" id="8469"/>
    <lineage>
        <taxon>Eukaryota</taxon>
        <taxon>Metazoa</taxon>
        <taxon>Chordata</taxon>
        <taxon>Craniata</taxon>
        <taxon>Vertebrata</taxon>
        <taxon>Euteleostomi</taxon>
        <taxon>Archelosauria</taxon>
        <taxon>Testudinata</taxon>
        <taxon>Testudines</taxon>
        <taxon>Cryptodira</taxon>
        <taxon>Durocryptodira</taxon>
        <taxon>Americhelydia</taxon>
        <taxon>Chelonioidea</taxon>
        <taxon>Cheloniidae</taxon>
        <taxon>Chelonia</taxon>
    </lineage>
</organism>
<accession>M7BJZ0</accession>
<protein>
    <submittedName>
        <fullName evidence="2">Uncharacterized protein</fullName>
    </submittedName>
</protein>
<evidence type="ECO:0000256" key="1">
    <source>
        <dbReference type="SAM" id="MobiDB-lite"/>
    </source>
</evidence>
<evidence type="ECO:0000313" key="3">
    <source>
        <dbReference type="Proteomes" id="UP000031443"/>
    </source>
</evidence>
<sequence>MGFGLRPSVSKGSRNNTQCSQLKTPKLHRAETRCFPLKSEDPTAGVCHCGVEQALSRSISQEGNGCMQHTVAYEWLFLSTPVRLSPCSSAGLDTSSALKQLLV</sequence>
<dbReference type="Proteomes" id="UP000031443">
    <property type="component" value="Unassembled WGS sequence"/>
</dbReference>